<dbReference type="Proteomes" id="UP000237271">
    <property type="component" value="Unassembled WGS sequence"/>
</dbReference>
<sequence length="180" mass="20418">MDNYYTSVQLLLDLQLKGLCGRGTVRGGSKHFPKHTILQKEESNRGDHQQAVAIDHKMLAVSCCDGNILTMVTNADASTTSTVIRRVGNESRQFRAPTCILEYNRHMQGVDRLDQLRTRFSLADGHFYKRWHKKLALALVDMARTNAYLSRRMAIDASKDRDPHRTFLTDLVGVELQVMG</sequence>
<dbReference type="OrthoDB" id="126335at2759"/>
<protein>
    <submittedName>
        <fullName evidence="2">Transposase</fullName>
    </submittedName>
</protein>
<name>A0A2P4YVT9_9STRA</name>
<dbReference type="PANTHER" id="PTHR46599">
    <property type="entry name" value="PIGGYBAC TRANSPOSABLE ELEMENT-DERIVED PROTEIN 4"/>
    <property type="match status" value="1"/>
</dbReference>
<dbReference type="InterPro" id="IPR029526">
    <property type="entry name" value="PGBD"/>
</dbReference>
<keyword evidence="3" id="KW-1185">Reference proteome</keyword>
<dbReference type="PANTHER" id="PTHR46599:SF3">
    <property type="entry name" value="PIGGYBAC TRANSPOSABLE ELEMENT-DERIVED PROTEIN 4"/>
    <property type="match status" value="1"/>
</dbReference>
<accession>A0A2P4YVT9</accession>
<reference evidence="2 3" key="1">
    <citation type="journal article" date="2017" name="Genome Biol. Evol.">
        <title>Phytophthora megakarya and P. palmivora, closely related causal agents of cacao black pod rot, underwent increases in genome sizes and gene numbers by different mechanisms.</title>
        <authorList>
            <person name="Ali S.S."/>
            <person name="Shao J."/>
            <person name="Lary D.J."/>
            <person name="Kronmiller B."/>
            <person name="Shen D."/>
            <person name="Strem M.D."/>
            <person name="Amoako-Attah I."/>
            <person name="Akrofi A.Y."/>
            <person name="Begoude B.A."/>
            <person name="Ten Hoopen G.M."/>
            <person name="Coulibaly K."/>
            <person name="Kebe B.I."/>
            <person name="Melnick R.L."/>
            <person name="Guiltinan M.J."/>
            <person name="Tyler B.M."/>
            <person name="Meinhardt L.W."/>
            <person name="Bailey B.A."/>
        </authorList>
    </citation>
    <scope>NUCLEOTIDE SEQUENCE [LARGE SCALE GENOMIC DNA]</scope>
    <source>
        <strain evidence="3">sbr112.9</strain>
    </source>
</reference>
<gene>
    <name evidence="2" type="ORF">PHPALM_98</name>
</gene>
<dbReference type="Pfam" id="PF13843">
    <property type="entry name" value="DDE_Tnp_1_7"/>
    <property type="match status" value="1"/>
</dbReference>
<evidence type="ECO:0000259" key="1">
    <source>
        <dbReference type="Pfam" id="PF13843"/>
    </source>
</evidence>
<proteinExistence type="predicted"/>
<dbReference type="AlphaFoldDB" id="A0A2P4YVT9"/>
<dbReference type="EMBL" id="NCKW01000007">
    <property type="protein sequence ID" value="POM81866.1"/>
    <property type="molecule type" value="Genomic_DNA"/>
</dbReference>
<comment type="caution">
    <text evidence="2">The sequence shown here is derived from an EMBL/GenBank/DDBJ whole genome shotgun (WGS) entry which is preliminary data.</text>
</comment>
<feature type="domain" description="PiggyBac transposable element-derived protein" evidence="1">
    <location>
        <begin position="1"/>
        <end position="148"/>
    </location>
</feature>
<organism evidence="2 3">
    <name type="scientific">Phytophthora palmivora</name>
    <dbReference type="NCBI Taxonomy" id="4796"/>
    <lineage>
        <taxon>Eukaryota</taxon>
        <taxon>Sar</taxon>
        <taxon>Stramenopiles</taxon>
        <taxon>Oomycota</taxon>
        <taxon>Peronosporomycetes</taxon>
        <taxon>Peronosporales</taxon>
        <taxon>Peronosporaceae</taxon>
        <taxon>Phytophthora</taxon>
    </lineage>
</organism>
<evidence type="ECO:0000313" key="3">
    <source>
        <dbReference type="Proteomes" id="UP000237271"/>
    </source>
</evidence>
<evidence type="ECO:0000313" key="2">
    <source>
        <dbReference type="EMBL" id="POM81866.1"/>
    </source>
</evidence>